<dbReference type="Gene3D" id="3.40.50.1820">
    <property type="entry name" value="alpha/beta hydrolase"/>
    <property type="match status" value="1"/>
</dbReference>
<keyword evidence="2" id="KW-1185">Reference proteome</keyword>
<evidence type="ECO:0000313" key="2">
    <source>
        <dbReference type="Proteomes" id="UP000002640"/>
    </source>
</evidence>
<reference evidence="1 2" key="1">
    <citation type="journal article" date="2006" name="Science">
        <title>Phytophthora genome sequences uncover evolutionary origins and mechanisms of pathogenesis.</title>
        <authorList>
            <person name="Tyler B.M."/>
            <person name="Tripathy S."/>
            <person name="Zhang X."/>
            <person name="Dehal P."/>
            <person name="Jiang R.H."/>
            <person name="Aerts A."/>
            <person name="Arredondo F.D."/>
            <person name="Baxter L."/>
            <person name="Bensasson D."/>
            <person name="Beynon J.L."/>
            <person name="Chapman J."/>
            <person name="Damasceno C.M."/>
            <person name="Dorrance A.E."/>
            <person name="Dou D."/>
            <person name="Dickerman A.W."/>
            <person name="Dubchak I.L."/>
            <person name="Garbelotto M."/>
            <person name="Gijzen M."/>
            <person name="Gordon S.G."/>
            <person name="Govers F."/>
            <person name="Grunwald N.J."/>
            <person name="Huang W."/>
            <person name="Ivors K.L."/>
            <person name="Jones R.W."/>
            <person name="Kamoun S."/>
            <person name="Krampis K."/>
            <person name="Lamour K.H."/>
            <person name="Lee M.K."/>
            <person name="McDonald W.H."/>
            <person name="Medina M."/>
            <person name="Meijer H.J."/>
            <person name="Nordberg E.K."/>
            <person name="Maclean D.J."/>
            <person name="Ospina-Giraldo M.D."/>
            <person name="Morris P.F."/>
            <person name="Phuntumart V."/>
            <person name="Putnam N.H."/>
            <person name="Rash S."/>
            <person name="Rose J.K."/>
            <person name="Sakihama Y."/>
            <person name="Salamov A.A."/>
            <person name="Savidor A."/>
            <person name="Scheuring C.F."/>
            <person name="Smith B.M."/>
            <person name="Sobral B.W."/>
            <person name="Terry A."/>
            <person name="Torto-Alalibo T.A."/>
            <person name="Win J."/>
            <person name="Xu Z."/>
            <person name="Zhang H."/>
            <person name="Grigoriev I.V."/>
            <person name="Rokhsar D.S."/>
            <person name="Boore J.L."/>
        </authorList>
    </citation>
    <scope>NUCLEOTIDE SEQUENCE [LARGE SCALE GENOMIC DNA]</scope>
    <source>
        <strain evidence="1 2">P6497</strain>
    </source>
</reference>
<dbReference type="AlphaFoldDB" id="G4YJ55"/>
<dbReference type="GeneID" id="20652926"/>
<dbReference type="InParanoid" id="G4YJ55"/>
<accession>G4YJ55</accession>
<proteinExistence type="predicted"/>
<dbReference type="EMBL" id="JH159151">
    <property type="protein sequence ID" value="EGZ29195.1"/>
    <property type="molecule type" value="Genomic_DNA"/>
</dbReference>
<dbReference type="KEGG" id="psoj:PHYSODRAFT_450444"/>
<gene>
    <name evidence="1" type="ORF">PHYSODRAFT_450444</name>
</gene>
<dbReference type="SMR" id="G4YJ55"/>
<feature type="non-terminal residue" evidence="1">
    <location>
        <position position="1"/>
    </location>
</feature>
<dbReference type="InterPro" id="IPR029058">
    <property type="entry name" value="AB_hydrolase_fold"/>
</dbReference>
<feature type="non-terminal residue" evidence="1">
    <location>
        <position position="76"/>
    </location>
</feature>
<dbReference type="RefSeq" id="XP_009516470.1">
    <property type="nucleotide sequence ID" value="XM_009518175.1"/>
</dbReference>
<name>G4YJ55_PHYSP</name>
<dbReference type="OMA" id="IFAERLM"/>
<dbReference type="Proteomes" id="UP000002640">
    <property type="component" value="Unassembled WGS sequence"/>
</dbReference>
<organism evidence="1 2">
    <name type="scientific">Phytophthora sojae (strain P6497)</name>
    <name type="common">Soybean stem and root rot agent</name>
    <name type="synonym">Phytophthora megasperma f. sp. glycines</name>
    <dbReference type="NCBI Taxonomy" id="1094619"/>
    <lineage>
        <taxon>Eukaryota</taxon>
        <taxon>Sar</taxon>
        <taxon>Stramenopiles</taxon>
        <taxon>Oomycota</taxon>
        <taxon>Peronosporomycetes</taxon>
        <taxon>Peronosporales</taxon>
        <taxon>Peronosporaceae</taxon>
        <taxon>Phytophthora</taxon>
    </lineage>
</organism>
<evidence type="ECO:0000313" key="1">
    <source>
        <dbReference type="EMBL" id="EGZ29195.1"/>
    </source>
</evidence>
<protein>
    <recommendedName>
        <fullName evidence="3">AB hydrolase-1 domain-containing protein</fullName>
    </recommendedName>
</protein>
<sequence length="76" mass="7977">KYGDLASFSTTSAANDVVTFISNYTNGASTILYGISYGTILLERIMHLNPAKVTGYVLDGVATASGAAGDKFMYLS</sequence>
<evidence type="ECO:0008006" key="3">
    <source>
        <dbReference type="Google" id="ProtNLM"/>
    </source>
</evidence>
<dbReference type="SUPFAM" id="SSF53474">
    <property type="entry name" value="alpha/beta-Hydrolases"/>
    <property type="match status" value="1"/>
</dbReference>
<dbReference type="STRING" id="1094619.G4YJ55"/>